<feature type="domain" description="EF-hand" evidence="8">
    <location>
        <begin position="678"/>
        <end position="713"/>
    </location>
</feature>
<feature type="transmembrane region" description="Helical" evidence="7">
    <location>
        <begin position="471"/>
        <end position="491"/>
    </location>
</feature>
<evidence type="ECO:0000256" key="3">
    <source>
        <dbReference type="ARBA" id="ARBA00022837"/>
    </source>
</evidence>
<organism evidence="9">
    <name type="scientific">Alexandrium monilatum</name>
    <dbReference type="NCBI Taxonomy" id="311494"/>
    <lineage>
        <taxon>Eukaryota</taxon>
        <taxon>Sar</taxon>
        <taxon>Alveolata</taxon>
        <taxon>Dinophyceae</taxon>
        <taxon>Gonyaulacales</taxon>
        <taxon>Pyrocystaceae</taxon>
        <taxon>Alexandrium</taxon>
    </lineage>
</organism>
<dbReference type="InterPro" id="IPR002048">
    <property type="entry name" value="EF_hand_dom"/>
</dbReference>
<dbReference type="GO" id="GO:0005248">
    <property type="term" value="F:voltage-gated sodium channel activity"/>
    <property type="evidence" value="ECO:0007669"/>
    <property type="project" value="TreeGrafter"/>
</dbReference>
<dbReference type="Pfam" id="PF00036">
    <property type="entry name" value="EF-hand_1"/>
    <property type="match status" value="1"/>
</dbReference>
<dbReference type="SUPFAM" id="SSF47473">
    <property type="entry name" value="EF-hand"/>
    <property type="match status" value="1"/>
</dbReference>
<feature type="transmembrane region" description="Helical" evidence="7">
    <location>
        <begin position="590"/>
        <end position="611"/>
    </location>
</feature>
<feature type="transmembrane region" description="Helical" evidence="7">
    <location>
        <begin position="548"/>
        <end position="570"/>
    </location>
</feature>
<dbReference type="InterPro" id="IPR011992">
    <property type="entry name" value="EF-hand-dom_pair"/>
</dbReference>
<dbReference type="InterPro" id="IPR027359">
    <property type="entry name" value="Volt_channel_dom_sf"/>
</dbReference>
<evidence type="ECO:0000256" key="6">
    <source>
        <dbReference type="SAM" id="MobiDB-lite"/>
    </source>
</evidence>
<keyword evidence="4 7" id="KW-1133">Transmembrane helix</keyword>
<dbReference type="EMBL" id="HBNR01000087">
    <property type="protein sequence ID" value="CAE4560447.1"/>
    <property type="molecule type" value="Transcribed_RNA"/>
</dbReference>
<dbReference type="PANTHER" id="PTHR10037">
    <property type="entry name" value="VOLTAGE-GATED CATION CHANNEL CALCIUM AND SODIUM"/>
    <property type="match status" value="1"/>
</dbReference>
<evidence type="ECO:0000256" key="2">
    <source>
        <dbReference type="ARBA" id="ARBA00022692"/>
    </source>
</evidence>
<keyword evidence="5 7" id="KW-0472">Membrane</keyword>
<dbReference type="Gene3D" id="1.10.287.70">
    <property type="match status" value="1"/>
</dbReference>
<dbReference type="Gene3D" id="1.10.238.10">
    <property type="entry name" value="EF-hand"/>
    <property type="match status" value="1"/>
</dbReference>
<keyword evidence="2 7" id="KW-0812">Transmembrane</keyword>
<name>A0A7S4PSD0_9DINO</name>
<dbReference type="GO" id="GO:0005509">
    <property type="term" value="F:calcium ion binding"/>
    <property type="evidence" value="ECO:0007669"/>
    <property type="project" value="InterPro"/>
</dbReference>
<dbReference type="PROSITE" id="PS50222">
    <property type="entry name" value="EF_HAND_2"/>
    <property type="match status" value="1"/>
</dbReference>
<dbReference type="InterPro" id="IPR043203">
    <property type="entry name" value="VGCC_Ca_Na"/>
</dbReference>
<evidence type="ECO:0000256" key="1">
    <source>
        <dbReference type="ARBA" id="ARBA00004141"/>
    </source>
</evidence>
<evidence type="ECO:0000259" key="8">
    <source>
        <dbReference type="PROSITE" id="PS50222"/>
    </source>
</evidence>
<comment type="subcellular location">
    <subcellularLocation>
        <location evidence="1">Membrane</location>
        <topology evidence="1">Multi-pass membrane protein</topology>
    </subcellularLocation>
</comment>
<dbReference type="PROSITE" id="PS00018">
    <property type="entry name" value="EF_HAND_1"/>
    <property type="match status" value="1"/>
</dbReference>
<evidence type="ECO:0000256" key="7">
    <source>
        <dbReference type="SAM" id="Phobius"/>
    </source>
</evidence>
<feature type="region of interest" description="Disordered" evidence="6">
    <location>
        <begin position="120"/>
        <end position="148"/>
    </location>
</feature>
<dbReference type="SUPFAM" id="SSF81324">
    <property type="entry name" value="Voltage-gated potassium channels"/>
    <property type="match status" value="1"/>
</dbReference>
<feature type="transmembrane region" description="Helical" evidence="7">
    <location>
        <begin position="438"/>
        <end position="459"/>
    </location>
</feature>
<dbReference type="AlphaFoldDB" id="A0A7S4PSD0"/>
<evidence type="ECO:0000313" key="9">
    <source>
        <dbReference type="EMBL" id="CAE4560447.1"/>
    </source>
</evidence>
<feature type="region of interest" description="Disordered" evidence="6">
    <location>
        <begin position="259"/>
        <end position="299"/>
    </location>
</feature>
<reference evidence="9" key="1">
    <citation type="submission" date="2021-01" db="EMBL/GenBank/DDBJ databases">
        <authorList>
            <person name="Corre E."/>
            <person name="Pelletier E."/>
            <person name="Niang G."/>
            <person name="Scheremetjew M."/>
            <person name="Finn R."/>
            <person name="Kale V."/>
            <person name="Holt S."/>
            <person name="Cochrane G."/>
            <person name="Meng A."/>
            <person name="Brown T."/>
            <person name="Cohen L."/>
        </authorList>
    </citation>
    <scope>NUCLEOTIDE SEQUENCE</scope>
    <source>
        <strain evidence="9">CCMP3105</strain>
    </source>
</reference>
<dbReference type="Pfam" id="PF00520">
    <property type="entry name" value="Ion_trans"/>
    <property type="match status" value="1"/>
</dbReference>
<dbReference type="Gene3D" id="1.20.120.350">
    <property type="entry name" value="Voltage-gated potassium channels. Chain C"/>
    <property type="match status" value="1"/>
</dbReference>
<dbReference type="InterPro" id="IPR018247">
    <property type="entry name" value="EF_Hand_1_Ca_BS"/>
</dbReference>
<feature type="compositionally biased region" description="Low complexity" evidence="6">
    <location>
        <begin position="276"/>
        <end position="299"/>
    </location>
</feature>
<dbReference type="GO" id="GO:0086010">
    <property type="term" value="P:membrane depolarization during action potential"/>
    <property type="evidence" value="ECO:0007669"/>
    <property type="project" value="TreeGrafter"/>
</dbReference>
<sequence>MHGEQQAAHQFKMAATALLADAQAEMVKEVSLVSEGLRESLAARLSELFASTASGFQREKRHRSILQEWSDCPRERRCALKASEVDLLERPRWRPQALKLGEDSPKTGPRGQPCVLRLGEDAAEQRPSCGRSSALGLGEDTAPKRHDRTPSVLELGEDIPPKLLPRSHPCVLRLGEDGPEHQPGACSGVGEGLPQERPQWNPCAQDLWEEAFEEPLPGRPDPSVMVAACFDRITELHEEDDVLCKRLSLLGELSRMLLPRSSDCPQPAAEDGDADGGANDGAVAAGAAVDPADGDGPAADAMVIPVESREASQGMAGGCAGDLEPSASDAGSQATHRRMEPVLETSVGGDEELPEARRSWKHRQSVMNFRRKLSSLWKSERSTDSGADRGTSLEMCVRSGTFEGFFSFVILVNCISMGAEADALVRDSPREMIQTLDIMEHVFTALFTAELILRIRVYGYRVFLPNKVANLGNFMDVILVFFTGILFGWAVPLLGPLVGISPDGGVVRTLTVFRAIRLLRVVRVIQKAKLFREVWLLLRGLMDSIRTLFWTCIVIFFITYIFAVFGLWLIGHSIKQFYDAAVDKEEQKQLAEVLTWIGGLGPFTRTLLQFLTLDSWNSKMEPIMEFLPWCWAYFYAYISVAVFVLMNLVTAIIVENAMTTARLDEDHQVKQKEAIKQQELLELRNLFLMMDADGDGTLDWEEFKAAFSDPQMSKKWKLLDFSPDDCLEIFQLLDDGDGGIDTNEFFSGLARMKGTAQSKDLVRLSKTVDRLSANVSAISQLLGGRPCSPTSRSLARDSSL</sequence>
<evidence type="ECO:0000256" key="4">
    <source>
        <dbReference type="ARBA" id="ARBA00022989"/>
    </source>
</evidence>
<protein>
    <recommendedName>
        <fullName evidence="8">EF-hand domain-containing protein</fullName>
    </recommendedName>
</protein>
<dbReference type="InterPro" id="IPR005821">
    <property type="entry name" value="Ion_trans_dom"/>
</dbReference>
<keyword evidence="3" id="KW-0106">Calcium</keyword>
<dbReference type="CDD" id="cd00051">
    <property type="entry name" value="EFh"/>
    <property type="match status" value="1"/>
</dbReference>
<dbReference type="GO" id="GO:0001518">
    <property type="term" value="C:voltage-gated sodium channel complex"/>
    <property type="evidence" value="ECO:0007669"/>
    <property type="project" value="TreeGrafter"/>
</dbReference>
<dbReference type="SMART" id="SM00054">
    <property type="entry name" value="EFh"/>
    <property type="match status" value="2"/>
</dbReference>
<feature type="region of interest" description="Disordered" evidence="6">
    <location>
        <begin position="313"/>
        <end position="337"/>
    </location>
</feature>
<gene>
    <name evidence="9" type="ORF">AMON00008_LOCUS66</name>
</gene>
<proteinExistence type="predicted"/>
<dbReference type="PANTHER" id="PTHR10037:SF62">
    <property type="entry name" value="SODIUM CHANNEL PROTEIN 60E"/>
    <property type="match status" value="1"/>
</dbReference>
<accession>A0A7S4PSD0</accession>
<feature type="transmembrane region" description="Helical" evidence="7">
    <location>
        <begin position="631"/>
        <end position="654"/>
    </location>
</feature>
<evidence type="ECO:0000256" key="5">
    <source>
        <dbReference type="ARBA" id="ARBA00023136"/>
    </source>
</evidence>